<dbReference type="EMBL" id="BAABLV010000008">
    <property type="protein sequence ID" value="GAA4891622.1"/>
    <property type="molecule type" value="Genomic_DNA"/>
</dbReference>
<feature type="transmembrane region" description="Helical" evidence="4">
    <location>
        <begin position="447"/>
        <end position="471"/>
    </location>
</feature>
<sequence length="646" mass="68895">MVIGLTVVGTVVIVVGQLIEDPGGAGHWRTDAWYGTLLTYAIVLRGNRRQLAVLLGTFVVGLLTVVALQEVEWGPQVRSLAYTLSGLGVLVVARLVTIAITEEYLASRQQRVEQEEQAGESAARSEALAGLRREMHDSLLHALQRMGASWSTASAEEIRASCEEARSRLAQMPEPLGEDHPVDVCQLLHRSLKPRRQVITCDPEVLIVPRSVAQAVVAATREAVRNAIKHASSVPEVQLVQRGGSVKVTISDDGPGFDVAAARSRGSLGLEGSVVQRMAAVGGEAVVRSGSEGTTVELLWPAPPPQPGGLGARARRLISWMPWPLVVASVLHILTLEWPGAAFPLAMAIIVAALIGVGSLRMRREGLDPWQAAVLCAVGMLTFVVNYSAVQGGPSTDWDLWAPSLVSALLIISLPGQPVRVAVPLAGMVLVGAVTTSWLTLGWQSTIGSHFGGILAVLLYTVVTLVVTYAAQTVSRHLHVTRRLAAAAELRRQAALVRDGVWHGWLARAEKLTGPFLGEVASGARDPFTPETRELASRLGARMRDELRLWPGPLGLAAELDRLRGLGWDARLLVGDTTPVSDDLAALLGTLGAPAEPEAQLLVSADDRGATVTATPAIAVAPQLQRWLSVDDEDFTQFRTSRGALP</sequence>
<keyword evidence="3" id="KW-0902">Two-component regulatory system</keyword>
<dbReference type="InterPro" id="IPR036890">
    <property type="entry name" value="HATPase_C_sf"/>
</dbReference>
<dbReference type="SMART" id="SM00387">
    <property type="entry name" value="HATPase_c"/>
    <property type="match status" value="1"/>
</dbReference>
<feature type="transmembrane region" description="Helical" evidence="4">
    <location>
        <begin position="421"/>
        <end position="441"/>
    </location>
</feature>
<dbReference type="PANTHER" id="PTHR24421:SF61">
    <property type="entry name" value="OXYGEN SENSOR HISTIDINE KINASE NREB"/>
    <property type="match status" value="1"/>
</dbReference>
<evidence type="ECO:0000256" key="2">
    <source>
        <dbReference type="ARBA" id="ARBA00022777"/>
    </source>
</evidence>
<dbReference type="CDD" id="cd16917">
    <property type="entry name" value="HATPase_UhpB-NarQ-NarX-like"/>
    <property type="match status" value="1"/>
</dbReference>
<evidence type="ECO:0000256" key="3">
    <source>
        <dbReference type="ARBA" id="ARBA00023012"/>
    </source>
</evidence>
<feature type="transmembrane region" description="Helical" evidence="4">
    <location>
        <begin position="341"/>
        <end position="360"/>
    </location>
</feature>
<keyword evidence="4" id="KW-0472">Membrane</keyword>
<keyword evidence="4" id="KW-0812">Transmembrane</keyword>
<dbReference type="InterPro" id="IPR050482">
    <property type="entry name" value="Sensor_HK_TwoCompSys"/>
</dbReference>
<accession>A0ABP9F2T6</accession>
<keyword evidence="4" id="KW-1133">Transmembrane helix</keyword>
<dbReference type="RefSeq" id="WP_345578680.1">
    <property type="nucleotide sequence ID" value="NZ_BAABLV010000008.1"/>
</dbReference>
<organism evidence="6 7">
    <name type="scientific">Tessaracoccus lubricantis</name>
    <dbReference type="NCBI Taxonomy" id="545543"/>
    <lineage>
        <taxon>Bacteria</taxon>
        <taxon>Bacillati</taxon>
        <taxon>Actinomycetota</taxon>
        <taxon>Actinomycetes</taxon>
        <taxon>Propionibacteriales</taxon>
        <taxon>Propionibacteriaceae</taxon>
        <taxon>Tessaracoccus</taxon>
    </lineage>
</organism>
<dbReference type="Proteomes" id="UP001501521">
    <property type="component" value="Unassembled WGS sequence"/>
</dbReference>
<comment type="caution">
    <text evidence="6">The sequence shown here is derived from an EMBL/GenBank/DDBJ whole genome shotgun (WGS) entry which is preliminary data.</text>
</comment>
<evidence type="ECO:0000313" key="7">
    <source>
        <dbReference type="Proteomes" id="UP001501521"/>
    </source>
</evidence>
<feature type="transmembrane region" description="Helical" evidence="4">
    <location>
        <begin position="317"/>
        <end position="335"/>
    </location>
</feature>
<evidence type="ECO:0000256" key="4">
    <source>
        <dbReference type="SAM" id="Phobius"/>
    </source>
</evidence>
<evidence type="ECO:0000256" key="1">
    <source>
        <dbReference type="ARBA" id="ARBA00022679"/>
    </source>
</evidence>
<evidence type="ECO:0000259" key="5">
    <source>
        <dbReference type="SMART" id="SM00387"/>
    </source>
</evidence>
<reference evidence="7" key="1">
    <citation type="journal article" date="2019" name="Int. J. Syst. Evol. Microbiol.">
        <title>The Global Catalogue of Microorganisms (GCM) 10K type strain sequencing project: providing services to taxonomists for standard genome sequencing and annotation.</title>
        <authorList>
            <consortium name="The Broad Institute Genomics Platform"/>
            <consortium name="The Broad Institute Genome Sequencing Center for Infectious Disease"/>
            <person name="Wu L."/>
            <person name="Ma J."/>
        </authorList>
    </citation>
    <scope>NUCLEOTIDE SEQUENCE [LARGE SCALE GENOMIC DNA]</scope>
    <source>
        <strain evidence="7">JCM 19125</strain>
    </source>
</reference>
<dbReference type="SUPFAM" id="SSF55874">
    <property type="entry name" value="ATPase domain of HSP90 chaperone/DNA topoisomerase II/histidine kinase"/>
    <property type="match status" value="1"/>
</dbReference>
<dbReference type="Pfam" id="PF02518">
    <property type="entry name" value="HATPase_c"/>
    <property type="match status" value="1"/>
</dbReference>
<gene>
    <name evidence="6" type="ORF">GCM10025789_05690</name>
</gene>
<keyword evidence="2" id="KW-0418">Kinase</keyword>
<feature type="domain" description="Histidine kinase/HSP90-like ATPase" evidence="5">
    <location>
        <begin position="211"/>
        <end position="304"/>
    </location>
</feature>
<feature type="transmembrane region" description="Helical" evidence="4">
    <location>
        <begin position="372"/>
        <end position="392"/>
    </location>
</feature>
<keyword evidence="7" id="KW-1185">Reference proteome</keyword>
<dbReference type="InterPro" id="IPR003594">
    <property type="entry name" value="HATPase_dom"/>
</dbReference>
<feature type="transmembrane region" description="Helical" evidence="4">
    <location>
        <begin position="51"/>
        <end position="68"/>
    </location>
</feature>
<feature type="transmembrane region" description="Helical" evidence="4">
    <location>
        <begin position="80"/>
        <end position="101"/>
    </location>
</feature>
<protein>
    <recommendedName>
        <fullName evidence="5">Histidine kinase/HSP90-like ATPase domain-containing protein</fullName>
    </recommendedName>
</protein>
<name>A0ABP9F2T6_9ACTN</name>
<proteinExistence type="predicted"/>
<dbReference type="Gene3D" id="3.30.565.10">
    <property type="entry name" value="Histidine kinase-like ATPase, C-terminal domain"/>
    <property type="match status" value="1"/>
</dbReference>
<keyword evidence="1" id="KW-0808">Transferase</keyword>
<dbReference type="PANTHER" id="PTHR24421">
    <property type="entry name" value="NITRATE/NITRITE SENSOR PROTEIN NARX-RELATED"/>
    <property type="match status" value="1"/>
</dbReference>
<evidence type="ECO:0000313" key="6">
    <source>
        <dbReference type="EMBL" id="GAA4891622.1"/>
    </source>
</evidence>